<dbReference type="RefSeq" id="WP_143046697.1">
    <property type="nucleotide sequence ID" value="NZ_FNTH01000001.1"/>
</dbReference>
<reference evidence="1 2" key="1">
    <citation type="submission" date="2016-10" db="EMBL/GenBank/DDBJ databases">
        <authorList>
            <person name="de Groot N.N."/>
        </authorList>
    </citation>
    <scope>NUCLEOTIDE SEQUENCE [LARGE SCALE GENOMIC DNA]</scope>
    <source>
        <strain evidence="1 2">MT12</strain>
    </source>
</reference>
<evidence type="ECO:0000313" key="2">
    <source>
        <dbReference type="Proteomes" id="UP000198992"/>
    </source>
</evidence>
<proteinExistence type="predicted"/>
<evidence type="ECO:0000313" key="1">
    <source>
        <dbReference type="EMBL" id="SED04709.1"/>
    </source>
</evidence>
<dbReference type="EMBL" id="FNTH01000001">
    <property type="protein sequence ID" value="SED04709.1"/>
    <property type="molecule type" value="Genomic_DNA"/>
</dbReference>
<name>A0A1H4XGB9_9BRAD</name>
<sequence length="110" mass="11792">MDSNDRPPVPQAAAFLGAFVLPLANASLDKAGATFAVSILSLIGFLAAKFTLPEVYGYVEAEKKPTCIEDGAERIQADARAAHPRDLLYHGADCHIGFPFDAPLPQPTRR</sequence>
<dbReference type="AlphaFoldDB" id="A0A1H4XGB9"/>
<dbReference type="OrthoDB" id="5368493at2"/>
<organism evidence="1 2">
    <name type="scientific">Bradyrhizobium erythrophlei</name>
    <dbReference type="NCBI Taxonomy" id="1437360"/>
    <lineage>
        <taxon>Bacteria</taxon>
        <taxon>Pseudomonadati</taxon>
        <taxon>Pseudomonadota</taxon>
        <taxon>Alphaproteobacteria</taxon>
        <taxon>Hyphomicrobiales</taxon>
        <taxon>Nitrobacteraceae</taxon>
        <taxon>Bradyrhizobium</taxon>
    </lineage>
</organism>
<gene>
    <name evidence="1" type="ORF">SAMN05444164_3522</name>
</gene>
<accession>A0A1H4XGB9</accession>
<dbReference type="Proteomes" id="UP000198992">
    <property type="component" value="Unassembled WGS sequence"/>
</dbReference>
<protein>
    <submittedName>
        <fullName evidence="1">Uncharacterized protein</fullName>
    </submittedName>
</protein>